<comment type="caution">
    <text evidence="2">The sequence shown here is derived from an EMBL/GenBank/DDBJ whole genome shotgun (WGS) entry which is preliminary data.</text>
</comment>
<name>A0ABT8GES0_9MICO</name>
<accession>A0ABT8GES0</accession>
<dbReference type="InterPro" id="IPR006311">
    <property type="entry name" value="TAT_signal"/>
</dbReference>
<feature type="transmembrane region" description="Helical" evidence="1">
    <location>
        <begin position="12"/>
        <end position="29"/>
    </location>
</feature>
<evidence type="ECO:0000313" key="3">
    <source>
        <dbReference type="Proteomes" id="UP001172708"/>
    </source>
</evidence>
<feature type="transmembrane region" description="Helical" evidence="1">
    <location>
        <begin position="103"/>
        <end position="136"/>
    </location>
</feature>
<evidence type="ECO:0000313" key="2">
    <source>
        <dbReference type="EMBL" id="MDN4479920.1"/>
    </source>
</evidence>
<keyword evidence="1" id="KW-0812">Transmembrane</keyword>
<dbReference type="PROSITE" id="PS51318">
    <property type="entry name" value="TAT"/>
    <property type="match status" value="1"/>
</dbReference>
<feature type="transmembrane region" description="Helical" evidence="1">
    <location>
        <begin position="78"/>
        <end position="97"/>
    </location>
</feature>
<dbReference type="Proteomes" id="UP001172708">
    <property type="component" value="Unassembled WGS sequence"/>
</dbReference>
<feature type="transmembrane region" description="Helical" evidence="1">
    <location>
        <begin position="148"/>
        <end position="171"/>
    </location>
</feature>
<proteinExistence type="predicted"/>
<sequence length="181" mass="18200">MTSEARDRRIAILAMLAIGAAGTALPLLLGPGNAAAWAGAATPLVAFGGLWATTAALLGRTGSARWIAAFPRGWQVSVAALAVIGLTGFAVPIWSLWLAPLTWVAAGAIVLGVAAQDALITAVAAACGGVLLIVAPSWPLQLMEPSEGLAYACLVAAALLGGRAVVLAWGARELRTRPTSA</sequence>
<reference evidence="2" key="1">
    <citation type="submission" date="2023-06" db="EMBL/GenBank/DDBJ databases">
        <title>Egi l300058.</title>
        <authorList>
            <person name="Gao L."/>
            <person name="Fang B.-Z."/>
            <person name="Li W.-J."/>
        </authorList>
    </citation>
    <scope>NUCLEOTIDE SEQUENCE</scope>
    <source>
        <strain evidence="2">EGI L300058</strain>
    </source>
</reference>
<protein>
    <submittedName>
        <fullName evidence="2">Uncharacterized protein</fullName>
    </submittedName>
</protein>
<dbReference type="RefSeq" id="WP_301141167.1">
    <property type="nucleotide sequence ID" value="NZ_JAUHQA010000001.1"/>
</dbReference>
<gene>
    <name evidence="2" type="ORF">QQX02_03160</name>
</gene>
<feature type="transmembrane region" description="Helical" evidence="1">
    <location>
        <begin position="35"/>
        <end position="58"/>
    </location>
</feature>
<organism evidence="2 3">
    <name type="scientific">Demequina muriae</name>
    <dbReference type="NCBI Taxonomy" id="3051664"/>
    <lineage>
        <taxon>Bacteria</taxon>
        <taxon>Bacillati</taxon>
        <taxon>Actinomycetota</taxon>
        <taxon>Actinomycetes</taxon>
        <taxon>Micrococcales</taxon>
        <taxon>Demequinaceae</taxon>
        <taxon>Demequina</taxon>
    </lineage>
</organism>
<evidence type="ECO:0000256" key="1">
    <source>
        <dbReference type="SAM" id="Phobius"/>
    </source>
</evidence>
<keyword evidence="1" id="KW-0472">Membrane</keyword>
<keyword evidence="1" id="KW-1133">Transmembrane helix</keyword>
<dbReference type="EMBL" id="JAUHQA010000001">
    <property type="protein sequence ID" value="MDN4479920.1"/>
    <property type="molecule type" value="Genomic_DNA"/>
</dbReference>
<keyword evidence="3" id="KW-1185">Reference proteome</keyword>